<dbReference type="InParanoid" id="K0IN15"/>
<sequence length="65" mass="7745">MPTVAYKITIELKQKKMTHDELKQASRYLSEALTKIGIDHSVECRMDKLKLFRITRDFLKHRNEP</sequence>
<protein>
    <submittedName>
        <fullName evidence="1">Uncharacterized protein</fullName>
    </submittedName>
</protein>
<keyword evidence="2" id="KW-1185">Reference proteome</keyword>
<proteinExistence type="predicted"/>
<evidence type="ECO:0000313" key="2">
    <source>
        <dbReference type="Proteomes" id="UP000008037"/>
    </source>
</evidence>
<dbReference type="BioCyc" id="CNIT1237085:G1324-1649-MONOMER"/>
<reference evidence="1 2" key="1">
    <citation type="journal article" date="2012" name="Environ. Microbiol.">
        <title>The genome of the ammonia-oxidizing Candidatus Nitrososphaera gargensis: insights into metabolic versatility and environmental adaptations.</title>
        <authorList>
            <person name="Spang A."/>
            <person name="Poehlein A."/>
            <person name="Offre P."/>
            <person name="Zumbragel S."/>
            <person name="Haider S."/>
            <person name="Rychlik N."/>
            <person name="Nowka B."/>
            <person name="Schmeisser C."/>
            <person name="Lebedeva E.V."/>
            <person name="Rattei T."/>
            <person name="Bohm C."/>
            <person name="Schmid M."/>
            <person name="Galushko A."/>
            <person name="Hatzenpichler R."/>
            <person name="Weinmaier T."/>
            <person name="Daniel R."/>
            <person name="Schleper C."/>
            <person name="Spieck E."/>
            <person name="Streit W."/>
            <person name="Wagner M."/>
        </authorList>
    </citation>
    <scope>NUCLEOTIDE SEQUENCE [LARGE SCALE GENOMIC DNA]</scope>
    <source>
        <strain evidence="2">Ga9.2</strain>
    </source>
</reference>
<accession>K0IN15</accession>
<dbReference type="KEGG" id="nga:Ngar_c16510"/>
<dbReference type="Proteomes" id="UP000008037">
    <property type="component" value="Chromosome"/>
</dbReference>
<name>K0IN15_NITGG</name>
<evidence type="ECO:0000313" key="1">
    <source>
        <dbReference type="EMBL" id="AFU58584.1"/>
    </source>
</evidence>
<gene>
    <name evidence="1" type="ordered locus">Ngar_c16510</name>
</gene>
<dbReference type="HOGENOM" id="CLU_2839484_0_0_2"/>
<dbReference type="AlphaFoldDB" id="K0IN15"/>
<organism evidence="1 2">
    <name type="scientific">Nitrososphaera gargensis (strain Ga9.2)</name>
    <dbReference type="NCBI Taxonomy" id="1237085"/>
    <lineage>
        <taxon>Archaea</taxon>
        <taxon>Nitrososphaerota</taxon>
        <taxon>Nitrososphaeria</taxon>
        <taxon>Nitrososphaerales</taxon>
        <taxon>Nitrososphaeraceae</taxon>
        <taxon>Nitrososphaera</taxon>
    </lineage>
</organism>
<dbReference type="EMBL" id="CP002408">
    <property type="protein sequence ID" value="AFU58584.1"/>
    <property type="molecule type" value="Genomic_DNA"/>
</dbReference>